<dbReference type="GeneTree" id="ENSGT00940000168989"/>
<sequence length="52" mass="6044">MSQHGASQFQKVIQQQLELSLKKKLEKILTTASSHEFEHNKKITYWISEAIS</sequence>
<name>A0A8C8WHF3_PANLE</name>
<reference evidence="1" key="3">
    <citation type="submission" date="2025-09" db="UniProtKB">
        <authorList>
            <consortium name="Ensembl"/>
        </authorList>
    </citation>
    <scope>IDENTIFICATION</scope>
</reference>
<protein>
    <submittedName>
        <fullName evidence="1">Uncharacterized protein</fullName>
    </submittedName>
</protein>
<evidence type="ECO:0000313" key="2">
    <source>
        <dbReference type="Proteomes" id="UP000694399"/>
    </source>
</evidence>
<keyword evidence="2" id="KW-1185">Reference proteome</keyword>
<dbReference type="Proteomes" id="UP000694399">
    <property type="component" value="Chromosome B1"/>
</dbReference>
<proteinExistence type="predicted"/>
<dbReference type="AlphaFoldDB" id="A0A8C8WHF3"/>
<reference evidence="1" key="2">
    <citation type="submission" date="2025-08" db="UniProtKB">
        <authorList>
            <consortium name="Ensembl"/>
        </authorList>
    </citation>
    <scope>IDENTIFICATION</scope>
</reference>
<evidence type="ECO:0000313" key="1">
    <source>
        <dbReference type="Ensembl" id="ENSPLOP00000003406.1"/>
    </source>
</evidence>
<organism evidence="1 2">
    <name type="scientific">Panthera leo</name>
    <name type="common">Lion</name>
    <dbReference type="NCBI Taxonomy" id="9689"/>
    <lineage>
        <taxon>Eukaryota</taxon>
        <taxon>Metazoa</taxon>
        <taxon>Chordata</taxon>
        <taxon>Craniata</taxon>
        <taxon>Vertebrata</taxon>
        <taxon>Euteleostomi</taxon>
        <taxon>Mammalia</taxon>
        <taxon>Eutheria</taxon>
        <taxon>Laurasiatheria</taxon>
        <taxon>Carnivora</taxon>
        <taxon>Feliformia</taxon>
        <taxon>Felidae</taxon>
        <taxon>Pantherinae</taxon>
        <taxon>Panthera</taxon>
    </lineage>
</organism>
<reference evidence="1" key="1">
    <citation type="journal article" date="2019" name="bioRxiv">
        <title>Long live the king: chromosome-level assembly of the lion (Panthera leo) using linked-read, Hi-C, and long read data.</title>
        <authorList>
            <person name="Armstrong E.E."/>
            <person name="Taylor R.W."/>
            <person name="Miller D.E."/>
            <person name="Kaelin C."/>
            <person name="Barsh G."/>
            <person name="Hadly E.A."/>
            <person name="Petrov D."/>
        </authorList>
    </citation>
    <scope>NUCLEOTIDE SEQUENCE [LARGE SCALE GENOMIC DNA]</scope>
</reference>
<accession>A0A8C8WHF3</accession>
<dbReference type="Ensembl" id="ENSPLOT00000003754.1">
    <property type="protein sequence ID" value="ENSPLOP00000003406.1"/>
    <property type="gene ID" value="ENSPLOG00000002471.1"/>
</dbReference>